<evidence type="ECO:0000256" key="1">
    <source>
        <dbReference type="ARBA" id="ARBA00022786"/>
    </source>
</evidence>
<protein>
    <submittedName>
        <fullName evidence="3">Uncharacterized protein</fullName>
    </submittedName>
</protein>
<name>A0A3P7MR27_DIBLA</name>
<sequence length="98" mass="11367">MQRRPLTRIELSWDDIENYEKFMKSKTAASLRNAQVADQGHEQATPSQPIRKSNRRRLDFLHLFKVLRSSTYSTANELSSLIDGFALSALWIAFLRLL</sequence>
<organism evidence="3 4">
    <name type="scientific">Dibothriocephalus latus</name>
    <name type="common">Fish tapeworm</name>
    <name type="synonym">Diphyllobothrium latum</name>
    <dbReference type="NCBI Taxonomy" id="60516"/>
    <lineage>
        <taxon>Eukaryota</taxon>
        <taxon>Metazoa</taxon>
        <taxon>Spiralia</taxon>
        <taxon>Lophotrochozoa</taxon>
        <taxon>Platyhelminthes</taxon>
        <taxon>Cestoda</taxon>
        <taxon>Eucestoda</taxon>
        <taxon>Diphyllobothriidea</taxon>
        <taxon>Diphyllobothriidae</taxon>
        <taxon>Dibothriocephalus</taxon>
    </lineage>
</organism>
<accession>A0A3P7MR27</accession>
<dbReference type="Proteomes" id="UP000281553">
    <property type="component" value="Unassembled WGS sequence"/>
</dbReference>
<dbReference type="OrthoDB" id="6222869at2759"/>
<dbReference type="EMBL" id="UYRU01081839">
    <property type="protein sequence ID" value="VDN32205.1"/>
    <property type="molecule type" value="Genomic_DNA"/>
</dbReference>
<keyword evidence="1" id="KW-0833">Ubl conjugation pathway</keyword>
<gene>
    <name evidence="3" type="ORF">DILT_LOCUS15924</name>
</gene>
<dbReference type="InterPro" id="IPR018860">
    <property type="entry name" value="APC_suCDC26"/>
</dbReference>
<keyword evidence="4" id="KW-1185">Reference proteome</keyword>
<evidence type="ECO:0000313" key="3">
    <source>
        <dbReference type="EMBL" id="VDN32205.1"/>
    </source>
</evidence>
<dbReference type="GO" id="GO:0005680">
    <property type="term" value="C:anaphase-promoting complex"/>
    <property type="evidence" value="ECO:0007669"/>
    <property type="project" value="InterPro"/>
</dbReference>
<reference evidence="3 4" key="1">
    <citation type="submission" date="2018-11" db="EMBL/GenBank/DDBJ databases">
        <authorList>
            <consortium name="Pathogen Informatics"/>
        </authorList>
    </citation>
    <scope>NUCLEOTIDE SEQUENCE [LARGE SCALE GENOMIC DNA]</scope>
</reference>
<feature type="compositionally biased region" description="Polar residues" evidence="2">
    <location>
        <begin position="42"/>
        <end position="51"/>
    </location>
</feature>
<dbReference type="Pfam" id="PF10471">
    <property type="entry name" value="ANAPC_CDC26"/>
    <property type="match status" value="1"/>
</dbReference>
<evidence type="ECO:0000256" key="2">
    <source>
        <dbReference type="SAM" id="MobiDB-lite"/>
    </source>
</evidence>
<feature type="region of interest" description="Disordered" evidence="2">
    <location>
        <begin position="32"/>
        <end position="53"/>
    </location>
</feature>
<proteinExistence type="predicted"/>
<evidence type="ECO:0000313" key="4">
    <source>
        <dbReference type="Proteomes" id="UP000281553"/>
    </source>
</evidence>
<dbReference type="GO" id="GO:0031145">
    <property type="term" value="P:anaphase-promoting complex-dependent catabolic process"/>
    <property type="evidence" value="ECO:0007669"/>
    <property type="project" value="InterPro"/>
</dbReference>
<dbReference type="AlphaFoldDB" id="A0A3P7MR27"/>